<keyword evidence="2" id="KW-0472">Membrane</keyword>
<feature type="transmembrane region" description="Helical" evidence="2">
    <location>
        <begin position="109"/>
        <end position="132"/>
    </location>
</feature>
<evidence type="ECO:0000256" key="2">
    <source>
        <dbReference type="SAM" id="Phobius"/>
    </source>
</evidence>
<keyword evidence="4" id="KW-1185">Reference proteome</keyword>
<dbReference type="eggNOG" id="ENOG5030HJ8">
    <property type="taxonomic scope" value="Bacteria"/>
</dbReference>
<gene>
    <name evidence="3" type="ORF">HMPREF0183_0576</name>
</gene>
<keyword evidence="2" id="KW-0812">Transmembrane</keyword>
<dbReference type="STRING" id="585530.HMPREF0183_0576"/>
<dbReference type="EMBL" id="ADNU01000018">
    <property type="protein sequence ID" value="EFG48060.1"/>
    <property type="molecule type" value="Genomic_DNA"/>
</dbReference>
<protein>
    <recommendedName>
        <fullName evidence="5">DUF2029 domain-containing protein</fullName>
    </recommendedName>
</protein>
<dbReference type="RefSeq" id="WP_005882614.1">
    <property type="nucleotide sequence ID" value="NZ_ADNU01000018.1"/>
</dbReference>
<evidence type="ECO:0000313" key="3">
    <source>
        <dbReference type="EMBL" id="EFG48060.1"/>
    </source>
</evidence>
<sequence>MYSPAELAGIPRGKFVGPANRRYLITNAVALLALLFLNLMAGVVKQAPCFGKGYELPSAVFRVCQSPLATALGAPGTPSTDGTTQLIASSVFTDYFVRAFGSGDSVTTAMMLAVGVNACAWIVTGCLLFRIFADAGRQWLVFVFASPMIALTLGQSFDPVGIMFVVAAWFLLLERRDGDALNGVPGAPVLAGIAVVAAVFVQPFAVVVGAALITWLLLSGRKSDALNLAGVATILMGLLVMLDASLTERIRQAFTSGVTWGSVGSLVGSRVDHNVIVVLSLLAWIGAVALTLVLLQKAGVTRPSLPLLVSVCVGWALLTLPSSPTSLALWALPFFALVVPYVWAHLAWNLAEVALLIAVNLNVAFHLEKATGLSDAWLAFLTIVRLGLVGLMVTYVCSERGGVSQSSVSSEPSTHEQSKTETEVAATSAVAPDSQAN</sequence>
<organism evidence="3 4">
    <name type="scientific">Brevibacterium mcbrellneri ATCC 49030</name>
    <dbReference type="NCBI Taxonomy" id="585530"/>
    <lineage>
        <taxon>Bacteria</taxon>
        <taxon>Bacillati</taxon>
        <taxon>Actinomycetota</taxon>
        <taxon>Actinomycetes</taxon>
        <taxon>Micrococcales</taxon>
        <taxon>Brevibacteriaceae</taxon>
        <taxon>Brevibacterium</taxon>
    </lineage>
</organism>
<keyword evidence="2" id="KW-1133">Transmembrane helix</keyword>
<dbReference type="Proteomes" id="UP000005714">
    <property type="component" value="Unassembled WGS sequence"/>
</dbReference>
<feature type="region of interest" description="Disordered" evidence="1">
    <location>
        <begin position="402"/>
        <end position="437"/>
    </location>
</feature>
<dbReference type="OrthoDB" id="4807700at2"/>
<feature type="compositionally biased region" description="Basic and acidic residues" evidence="1">
    <location>
        <begin position="413"/>
        <end position="422"/>
    </location>
</feature>
<accession>D4YKW6</accession>
<feature type="transmembrane region" description="Helical" evidence="2">
    <location>
        <begin position="24"/>
        <end position="44"/>
    </location>
</feature>
<feature type="transmembrane region" description="Helical" evidence="2">
    <location>
        <begin position="307"/>
        <end position="330"/>
    </location>
</feature>
<feature type="transmembrane region" description="Helical" evidence="2">
    <location>
        <begin position="139"/>
        <end position="172"/>
    </location>
</feature>
<feature type="transmembrane region" description="Helical" evidence="2">
    <location>
        <begin position="377"/>
        <end position="396"/>
    </location>
</feature>
<evidence type="ECO:0000256" key="1">
    <source>
        <dbReference type="SAM" id="MobiDB-lite"/>
    </source>
</evidence>
<proteinExistence type="predicted"/>
<dbReference type="AlphaFoldDB" id="D4YKW6"/>
<feature type="transmembrane region" description="Helical" evidence="2">
    <location>
        <begin position="275"/>
        <end position="295"/>
    </location>
</feature>
<name>D4YKW6_9MICO</name>
<feature type="transmembrane region" description="Helical" evidence="2">
    <location>
        <begin position="225"/>
        <end position="242"/>
    </location>
</feature>
<comment type="caution">
    <text evidence="3">The sequence shown here is derived from an EMBL/GenBank/DDBJ whole genome shotgun (WGS) entry which is preliminary data.</text>
</comment>
<feature type="transmembrane region" description="Helical" evidence="2">
    <location>
        <begin position="342"/>
        <end position="365"/>
    </location>
</feature>
<reference evidence="3 4" key="1">
    <citation type="submission" date="2010-04" db="EMBL/GenBank/DDBJ databases">
        <authorList>
            <person name="Qin X."/>
            <person name="Bachman B."/>
            <person name="Battles P."/>
            <person name="Bell A."/>
            <person name="Bess C."/>
            <person name="Bickham C."/>
            <person name="Chaboub L."/>
            <person name="Chen D."/>
            <person name="Coyle M."/>
            <person name="Deiros D.R."/>
            <person name="Dinh H."/>
            <person name="Forbes L."/>
            <person name="Fowler G."/>
            <person name="Francisco L."/>
            <person name="Fu Q."/>
            <person name="Gubbala S."/>
            <person name="Hale W."/>
            <person name="Han Y."/>
            <person name="Hemphill L."/>
            <person name="Highlander S.K."/>
            <person name="Hirani K."/>
            <person name="Hogues M."/>
            <person name="Jackson L."/>
            <person name="Jakkamsetti A."/>
            <person name="Javaid M."/>
            <person name="Jiang H."/>
            <person name="Korchina V."/>
            <person name="Kovar C."/>
            <person name="Lara F."/>
            <person name="Lee S."/>
            <person name="Mata R."/>
            <person name="Mathew T."/>
            <person name="Moen C."/>
            <person name="Morales K."/>
            <person name="Munidasa M."/>
            <person name="Nazareth L."/>
            <person name="Ngo R."/>
            <person name="Nguyen L."/>
            <person name="Okwuonu G."/>
            <person name="Ongeri F."/>
            <person name="Patil S."/>
            <person name="Petrosino J."/>
            <person name="Pham C."/>
            <person name="Pham P."/>
            <person name="Pu L.-L."/>
            <person name="Puazo M."/>
            <person name="Raj R."/>
            <person name="Reid J."/>
            <person name="Rouhana J."/>
            <person name="Saada N."/>
            <person name="Shang Y."/>
            <person name="Simmons D."/>
            <person name="Thornton R."/>
            <person name="Warren J."/>
            <person name="Weissenberger G."/>
            <person name="Zhang J."/>
            <person name="Zhang L."/>
            <person name="Zhou C."/>
            <person name="Zhu D."/>
            <person name="Muzny D."/>
            <person name="Worley K."/>
            <person name="Gibbs R."/>
        </authorList>
    </citation>
    <scope>NUCLEOTIDE SEQUENCE [LARGE SCALE GENOMIC DNA]</scope>
    <source>
        <strain evidence="3 4">ATCC 49030</strain>
    </source>
</reference>
<evidence type="ECO:0000313" key="4">
    <source>
        <dbReference type="Proteomes" id="UP000005714"/>
    </source>
</evidence>
<evidence type="ECO:0008006" key="5">
    <source>
        <dbReference type="Google" id="ProtNLM"/>
    </source>
</evidence>
<feature type="transmembrane region" description="Helical" evidence="2">
    <location>
        <begin position="192"/>
        <end position="218"/>
    </location>
</feature>
<feature type="compositionally biased region" description="Low complexity" evidence="1">
    <location>
        <begin position="402"/>
        <end position="412"/>
    </location>
</feature>